<keyword evidence="5 7" id="KW-0808">Transferase</keyword>
<dbReference type="Pfam" id="PF01135">
    <property type="entry name" value="PCMT"/>
    <property type="match status" value="1"/>
</dbReference>
<evidence type="ECO:0000256" key="6">
    <source>
        <dbReference type="ARBA" id="ARBA00022691"/>
    </source>
</evidence>
<keyword evidence="4 7" id="KW-0489">Methyltransferase</keyword>
<dbReference type="FunFam" id="3.40.50.150:FF:000010">
    <property type="entry name" value="Protein-L-isoaspartate O-methyltransferase"/>
    <property type="match status" value="1"/>
</dbReference>
<sequence length="232" mass="24979">MGHRFNDVGEPEQEKLFEIQRAILLQEIANDARSTAAYTGRNTFSARVMDAMRRVPRHAFVPPSASAQAYCNRPVPIGFGQTISQPYIVALMTDLLDCDSQDVVLEVGTGCGYQAAVLAEIVRRVYTLERVPELAESAARRLGRLGVDNVQVIAADGYFGFPAHAPYDGIIVTAAAEAVPPALAEQLKPGGRLVIPLGVPYGAQQLVRAVKQPDGGLSSQAVLPVAFVPFRH</sequence>
<dbReference type="GO" id="GO:0030091">
    <property type="term" value="P:protein repair"/>
    <property type="evidence" value="ECO:0007669"/>
    <property type="project" value="UniProtKB-UniRule"/>
</dbReference>
<name>A0A8D4VPD5_9GAMM</name>
<keyword evidence="3 7" id="KW-0963">Cytoplasm</keyword>
<gene>
    <name evidence="8" type="primary">pcm_2</name>
    <name evidence="7" type="synonym">pcm</name>
    <name evidence="8" type="ORF">MoryE10_22060</name>
</gene>
<comment type="catalytic activity">
    <reaction evidence="7">
        <text>[protein]-L-isoaspartate + S-adenosyl-L-methionine = [protein]-L-isoaspartate alpha-methyl ester + S-adenosyl-L-homocysteine</text>
        <dbReference type="Rhea" id="RHEA:12705"/>
        <dbReference type="Rhea" id="RHEA-COMP:12143"/>
        <dbReference type="Rhea" id="RHEA-COMP:12144"/>
        <dbReference type="ChEBI" id="CHEBI:57856"/>
        <dbReference type="ChEBI" id="CHEBI:59789"/>
        <dbReference type="ChEBI" id="CHEBI:90596"/>
        <dbReference type="ChEBI" id="CHEBI:90598"/>
        <dbReference type="EC" id="2.1.1.77"/>
    </reaction>
</comment>
<comment type="function">
    <text evidence="7">Catalyzes the methyl esterification of L-isoaspartyl residues in peptides and proteins that result from spontaneous decomposition of normal L-aspartyl and L-asparaginyl residues. It plays a role in the repair and/or degradation of damaged proteins.</text>
</comment>
<dbReference type="RefSeq" id="WP_221047055.1">
    <property type="nucleotide sequence ID" value="NZ_AP019782.1"/>
</dbReference>
<organism evidence="8 9">
    <name type="scientific">Methylogaea oryzae</name>
    <dbReference type="NCBI Taxonomy" id="1295382"/>
    <lineage>
        <taxon>Bacteria</taxon>
        <taxon>Pseudomonadati</taxon>
        <taxon>Pseudomonadota</taxon>
        <taxon>Gammaproteobacteria</taxon>
        <taxon>Methylococcales</taxon>
        <taxon>Methylococcaceae</taxon>
        <taxon>Methylogaea</taxon>
    </lineage>
</organism>
<reference evidence="8" key="1">
    <citation type="submission" date="2019-06" db="EMBL/GenBank/DDBJ databases">
        <title>Complete genome sequence of Methylogaea oryzae strain JCM16910.</title>
        <authorList>
            <person name="Asakawa S."/>
        </authorList>
    </citation>
    <scope>NUCLEOTIDE SEQUENCE</scope>
    <source>
        <strain evidence="8">E10</strain>
    </source>
</reference>
<evidence type="ECO:0000256" key="4">
    <source>
        <dbReference type="ARBA" id="ARBA00022603"/>
    </source>
</evidence>
<dbReference type="HAMAP" id="MF_00090">
    <property type="entry name" value="PIMT"/>
    <property type="match status" value="1"/>
</dbReference>
<comment type="similarity">
    <text evidence="2 7">Belongs to the methyltransferase superfamily. L-isoaspartyl/D-aspartyl protein methyltransferase family.</text>
</comment>
<evidence type="ECO:0000256" key="1">
    <source>
        <dbReference type="ARBA" id="ARBA00004496"/>
    </source>
</evidence>
<dbReference type="PANTHER" id="PTHR11579">
    <property type="entry name" value="PROTEIN-L-ISOASPARTATE O-METHYLTRANSFERASE"/>
    <property type="match status" value="1"/>
</dbReference>
<accession>A0A8D4VPD5</accession>
<dbReference type="GO" id="GO:0005737">
    <property type="term" value="C:cytoplasm"/>
    <property type="evidence" value="ECO:0007669"/>
    <property type="project" value="UniProtKB-SubCell"/>
</dbReference>
<keyword evidence="6 7" id="KW-0949">S-adenosyl-L-methionine</keyword>
<evidence type="ECO:0000313" key="9">
    <source>
        <dbReference type="Proteomes" id="UP000824988"/>
    </source>
</evidence>
<comment type="subcellular location">
    <subcellularLocation>
        <location evidence="1 7">Cytoplasm</location>
    </subcellularLocation>
</comment>
<feature type="active site" evidence="7">
    <location>
        <position position="84"/>
    </location>
</feature>
<dbReference type="EMBL" id="AP019782">
    <property type="protein sequence ID" value="BBL71600.1"/>
    <property type="molecule type" value="Genomic_DNA"/>
</dbReference>
<evidence type="ECO:0000256" key="3">
    <source>
        <dbReference type="ARBA" id="ARBA00022490"/>
    </source>
</evidence>
<dbReference type="GO" id="GO:0004719">
    <property type="term" value="F:protein-L-isoaspartate (D-aspartate) O-methyltransferase activity"/>
    <property type="evidence" value="ECO:0007669"/>
    <property type="project" value="UniProtKB-UniRule"/>
</dbReference>
<evidence type="ECO:0000256" key="5">
    <source>
        <dbReference type="ARBA" id="ARBA00022679"/>
    </source>
</evidence>
<evidence type="ECO:0000313" key="8">
    <source>
        <dbReference type="EMBL" id="BBL71600.1"/>
    </source>
</evidence>
<evidence type="ECO:0000256" key="7">
    <source>
        <dbReference type="HAMAP-Rule" id="MF_00090"/>
    </source>
</evidence>
<proteinExistence type="inferred from homology"/>
<dbReference type="NCBIfam" id="TIGR00080">
    <property type="entry name" value="pimt"/>
    <property type="match status" value="1"/>
</dbReference>
<dbReference type="PROSITE" id="PS01279">
    <property type="entry name" value="PCMT"/>
    <property type="match status" value="1"/>
</dbReference>
<dbReference type="AlphaFoldDB" id="A0A8D4VPD5"/>
<keyword evidence="9" id="KW-1185">Reference proteome</keyword>
<dbReference type="Proteomes" id="UP000824988">
    <property type="component" value="Chromosome"/>
</dbReference>
<dbReference type="GO" id="GO:0032259">
    <property type="term" value="P:methylation"/>
    <property type="evidence" value="ECO:0007669"/>
    <property type="project" value="UniProtKB-KW"/>
</dbReference>
<dbReference type="KEGG" id="moz:MoryE10_22060"/>
<dbReference type="CDD" id="cd02440">
    <property type="entry name" value="AdoMet_MTases"/>
    <property type="match status" value="1"/>
</dbReference>
<evidence type="ECO:0000256" key="2">
    <source>
        <dbReference type="ARBA" id="ARBA00005369"/>
    </source>
</evidence>
<dbReference type="EC" id="2.1.1.77" evidence="7"/>
<protein>
    <recommendedName>
        <fullName evidence="7">Protein-L-isoaspartate O-methyltransferase</fullName>
        <ecNumber evidence="7">2.1.1.77</ecNumber>
    </recommendedName>
    <alternativeName>
        <fullName evidence="7">L-isoaspartyl protein carboxyl methyltransferase</fullName>
    </alternativeName>
    <alternativeName>
        <fullName evidence="7">Protein L-isoaspartyl methyltransferase</fullName>
    </alternativeName>
    <alternativeName>
        <fullName evidence="7">Protein-beta-aspartate methyltransferase</fullName>
        <shortName evidence="7">PIMT</shortName>
    </alternativeName>
</protein>
<dbReference type="PANTHER" id="PTHR11579:SF0">
    <property type="entry name" value="PROTEIN-L-ISOASPARTATE(D-ASPARTATE) O-METHYLTRANSFERASE"/>
    <property type="match status" value="1"/>
</dbReference>
<dbReference type="NCBIfam" id="NF001453">
    <property type="entry name" value="PRK00312.1"/>
    <property type="match status" value="1"/>
</dbReference>
<dbReference type="InterPro" id="IPR000682">
    <property type="entry name" value="PCMT"/>
</dbReference>